<dbReference type="RefSeq" id="WP_084236151.1">
    <property type="nucleotide sequence ID" value="NZ_AOGK01000004.1"/>
</dbReference>
<dbReference type="SUPFAM" id="SSF81301">
    <property type="entry name" value="Nucleotidyltransferase"/>
    <property type="match status" value="1"/>
</dbReference>
<dbReference type="EMBL" id="AOGK01000004">
    <property type="protein sequence ID" value="MDG5974918.1"/>
    <property type="molecule type" value="Genomic_DNA"/>
</dbReference>
<evidence type="ECO:0008006" key="4">
    <source>
        <dbReference type="Google" id="ProtNLM"/>
    </source>
</evidence>
<accession>A0A9X4NP18</accession>
<dbReference type="PANTHER" id="PTHR34822">
    <property type="entry name" value="GRPB DOMAIN PROTEIN (AFU_ORTHOLOGUE AFUA_1G01530)"/>
    <property type="match status" value="1"/>
</dbReference>
<evidence type="ECO:0000313" key="3">
    <source>
        <dbReference type="Proteomes" id="UP001152876"/>
    </source>
</evidence>
<dbReference type="InterPro" id="IPR043519">
    <property type="entry name" value="NT_sf"/>
</dbReference>
<dbReference type="Proteomes" id="UP001152876">
    <property type="component" value="Unassembled WGS sequence"/>
</dbReference>
<dbReference type="PANTHER" id="PTHR34822:SF1">
    <property type="entry name" value="GRPB FAMILY PROTEIN"/>
    <property type="match status" value="1"/>
</dbReference>
<gene>
    <name evidence="2" type="ORF">H010_06605</name>
</gene>
<organism evidence="2 3">
    <name type="scientific">Hydrogenophaga taeniospiralis CCUG 15921</name>
    <dbReference type="NCBI Taxonomy" id="1281780"/>
    <lineage>
        <taxon>Bacteria</taxon>
        <taxon>Pseudomonadati</taxon>
        <taxon>Pseudomonadota</taxon>
        <taxon>Betaproteobacteria</taxon>
        <taxon>Burkholderiales</taxon>
        <taxon>Comamonadaceae</taxon>
        <taxon>Hydrogenophaga</taxon>
    </lineage>
</organism>
<proteinExistence type="predicted"/>
<reference evidence="2" key="1">
    <citation type="submission" date="2013-01" db="EMBL/GenBank/DDBJ databases">
        <title>Genome draft of Hydrogenophaga taeniospiralis 2K1.</title>
        <authorList>
            <person name="Gomila M."/>
            <person name="Lalucat J."/>
        </authorList>
    </citation>
    <scope>NUCLEOTIDE SEQUENCE</scope>
    <source>
        <strain evidence="2">CCUG 15921</strain>
    </source>
</reference>
<sequence>MNEQQSLAAAIHEAVRLQAYDSSWPAAYAAERERLLRVIPGVFLDLQHIGSTAVPGLAAKPIIDIMAGVASMAVAESVAAPLCACGYTTSAEFNASLSDRKWFMRWADGHRTHHLHVVVHESQAWHERLRFRDALRADPALAARYAELKARSAEQHANDREAYTDAKAGFVRAVSGAVQPAHAEDPPRHAGPGLASQTPDNRGENQ</sequence>
<dbReference type="OrthoDB" id="9799092at2"/>
<dbReference type="InterPro" id="IPR007344">
    <property type="entry name" value="GrpB/CoaE"/>
</dbReference>
<dbReference type="AlphaFoldDB" id="A0A9X4NP18"/>
<comment type="caution">
    <text evidence="2">The sequence shown here is derived from an EMBL/GenBank/DDBJ whole genome shotgun (WGS) entry which is preliminary data.</text>
</comment>
<feature type="region of interest" description="Disordered" evidence="1">
    <location>
        <begin position="174"/>
        <end position="206"/>
    </location>
</feature>
<dbReference type="Gene3D" id="3.30.460.10">
    <property type="entry name" value="Beta Polymerase, domain 2"/>
    <property type="match status" value="1"/>
</dbReference>
<evidence type="ECO:0000256" key="1">
    <source>
        <dbReference type="SAM" id="MobiDB-lite"/>
    </source>
</evidence>
<keyword evidence="3" id="KW-1185">Reference proteome</keyword>
<evidence type="ECO:0000313" key="2">
    <source>
        <dbReference type="EMBL" id="MDG5974918.1"/>
    </source>
</evidence>
<name>A0A9X4NP18_9BURK</name>
<protein>
    <recommendedName>
        <fullName evidence="4">GrpB family protein</fullName>
    </recommendedName>
</protein>
<dbReference type="Pfam" id="PF04229">
    <property type="entry name" value="GrpB"/>
    <property type="match status" value="1"/>
</dbReference>